<dbReference type="InterPro" id="IPR007837">
    <property type="entry name" value="DinB"/>
</dbReference>
<protein>
    <submittedName>
        <fullName evidence="5">Damage-inducible protein DinB</fullName>
    </submittedName>
</protein>
<evidence type="ECO:0000256" key="1">
    <source>
        <dbReference type="ARBA" id="ARBA00008635"/>
    </source>
</evidence>
<reference evidence="5 6" key="1">
    <citation type="submission" date="2015-08" db="EMBL/GenBank/DDBJ databases">
        <title>Complete genome sequence of Rufibacter tibetensis strain 1351t, a radiation-resistant bacterium from tibet plateau.</title>
        <authorList>
            <person name="Dai J."/>
        </authorList>
    </citation>
    <scope>NUCLEOTIDE SEQUENCE [LARGE SCALE GENOMIC DNA]</scope>
    <source>
        <strain evidence="5 6">1351</strain>
    </source>
</reference>
<keyword evidence="4" id="KW-0175">Coiled coil</keyword>
<dbReference type="OrthoDB" id="9811413at2"/>
<evidence type="ECO:0000313" key="5">
    <source>
        <dbReference type="EMBL" id="ALI99018.1"/>
    </source>
</evidence>
<gene>
    <name evidence="5" type="ORF">DC20_08570</name>
</gene>
<feature type="binding site" evidence="3">
    <location>
        <position position="42"/>
    </location>
    <ligand>
        <name>a divalent metal cation</name>
        <dbReference type="ChEBI" id="CHEBI:60240"/>
    </ligand>
</feature>
<dbReference type="Proteomes" id="UP000061382">
    <property type="component" value="Chromosome"/>
</dbReference>
<dbReference type="AlphaFoldDB" id="A0A0P0C244"/>
<accession>A0A0P0C244</accession>
<dbReference type="PATRIC" id="fig|512763.3.peg.1888"/>
<proteinExistence type="inferred from homology"/>
<dbReference type="GO" id="GO:0046872">
    <property type="term" value="F:metal ion binding"/>
    <property type="evidence" value="ECO:0007669"/>
    <property type="project" value="UniProtKB-KW"/>
</dbReference>
<dbReference type="SUPFAM" id="SSF109854">
    <property type="entry name" value="DinB/YfiT-like putative metalloenzymes"/>
    <property type="match status" value="1"/>
</dbReference>
<feature type="coiled-coil region" evidence="4">
    <location>
        <begin position="69"/>
        <end position="96"/>
    </location>
</feature>
<dbReference type="RefSeq" id="WP_062543452.1">
    <property type="nucleotide sequence ID" value="NZ_CP012643.1"/>
</dbReference>
<keyword evidence="2 3" id="KW-0479">Metal-binding</keyword>
<comment type="similarity">
    <text evidence="1">Belongs to the DinB family.</text>
</comment>
<feature type="binding site" evidence="3">
    <location>
        <position position="127"/>
    </location>
    <ligand>
        <name>a divalent metal cation</name>
        <dbReference type="ChEBI" id="CHEBI:60240"/>
    </ligand>
</feature>
<evidence type="ECO:0000256" key="3">
    <source>
        <dbReference type="PIRSR" id="PIRSR607837-1"/>
    </source>
</evidence>
<organism evidence="5 6">
    <name type="scientific">Rufibacter tibetensis</name>
    <dbReference type="NCBI Taxonomy" id="512763"/>
    <lineage>
        <taxon>Bacteria</taxon>
        <taxon>Pseudomonadati</taxon>
        <taxon>Bacteroidota</taxon>
        <taxon>Cytophagia</taxon>
        <taxon>Cytophagales</taxon>
        <taxon>Hymenobacteraceae</taxon>
        <taxon>Rufibacter</taxon>
    </lineage>
</organism>
<dbReference type="Pfam" id="PF05163">
    <property type="entry name" value="DinB"/>
    <property type="match status" value="1"/>
</dbReference>
<dbReference type="InterPro" id="IPR034660">
    <property type="entry name" value="DinB/YfiT-like"/>
</dbReference>
<dbReference type="STRING" id="512763.DC20_08570"/>
<dbReference type="EMBL" id="CP012643">
    <property type="protein sequence ID" value="ALI99018.1"/>
    <property type="molecule type" value="Genomic_DNA"/>
</dbReference>
<dbReference type="PANTHER" id="PTHR37302">
    <property type="entry name" value="SLR1116 PROTEIN"/>
    <property type="match status" value="1"/>
</dbReference>
<sequence>MTTNDVLKNLTEYNVWANWRILKSLDRIQGDLPDYAQLMFSHVLNAQAIWIARITGTKSPVTVLQRHSLQELHQLHEQTSAKLAELYANADEAELNRTIEYTNTQGKAYSTKVQDILTHAINHATYHRGQVARELRLAGHEPINSDYVTYVRIQYGQDLEI</sequence>
<dbReference type="KEGG" id="rti:DC20_08570"/>
<keyword evidence="6" id="KW-1185">Reference proteome</keyword>
<dbReference type="PANTHER" id="PTHR37302:SF1">
    <property type="entry name" value="PROTEIN DINB"/>
    <property type="match status" value="1"/>
</dbReference>
<evidence type="ECO:0000313" key="6">
    <source>
        <dbReference type="Proteomes" id="UP000061382"/>
    </source>
</evidence>
<feature type="binding site" evidence="3">
    <location>
        <position position="123"/>
    </location>
    <ligand>
        <name>a divalent metal cation</name>
        <dbReference type="ChEBI" id="CHEBI:60240"/>
    </ligand>
</feature>
<dbReference type="Gene3D" id="1.20.120.450">
    <property type="entry name" value="dinb family like domain"/>
    <property type="match status" value="1"/>
</dbReference>
<evidence type="ECO:0000256" key="4">
    <source>
        <dbReference type="SAM" id="Coils"/>
    </source>
</evidence>
<name>A0A0P0C244_9BACT</name>
<evidence type="ECO:0000256" key="2">
    <source>
        <dbReference type="ARBA" id="ARBA00022723"/>
    </source>
</evidence>